<dbReference type="InterPro" id="IPR017946">
    <property type="entry name" value="PLC-like_Pdiesterase_TIM-brl"/>
</dbReference>
<dbReference type="Pfam" id="PF03009">
    <property type="entry name" value="GDPD"/>
    <property type="match status" value="1"/>
</dbReference>
<dbReference type="Gene3D" id="3.20.20.190">
    <property type="entry name" value="Phosphatidylinositol (PI) phosphodiesterase"/>
    <property type="match status" value="1"/>
</dbReference>
<dbReference type="GO" id="GO:0006629">
    <property type="term" value="P:lipid metabolic process"/>
    <property type="evidence" value="ECO:0007669"/>
    <property type="project" value="InterPro"/>
</dbReference>
<sequence>MIIYGHRGAKGEAPENSLPGFRHAYGNGLRHFEMDVMLSGNGEPVVHHDLTTDRTTGQEGRISDRTADELAGMDVRQGTLTWPEHCGIPRLTDVLDACPDFQHLQLEVKSDQRSRMNVLCNRLAELIQRRQWHSRVAITSSDTWVLREIKRRGQYIQTGLVWDRRFPTPLKAARKLDCQYLCLNTKLASASVVEAAHQSRLHVSVWTENRIQQMLELERHGVDSIITDYPTSAHMYFENRRRRVLEPALSD</sequence>
<evidence type="ECO:0000313" key="3">
    <source>
        <dbReference type="EMBL" id="PVY75442.1"/>
    </source>
</evidence>
<dbReference type="RefSeq" id="WP_095609528.1">
    <property type="nucleotide sequence ID" value="NZ_NMPM01000004.1"/>
</dbReference>
<keyword evidence="4" id="KW-1185">Reference proteome</keyword>
<reference evidence="2 4" key="1">
    <citation type="submission" date="2017-07" db="EMBL/GenBank/DDBJ databases">
        <title>Tamlnaduibacter salinus (Mi-7) genome sequencing.</title>
        <authorList>
            <person name="Verma A."/>
            <person name="Krishnamurthi S."/>
        </authorList>
    </citation>
    <scope>NUCLEOTIDE SEQUENCE [LARGE SCALE GENOMIC DNA]</scope>
    <source>
        <strain evidence="2 4">Mi-7</strain>
    </source>
</reference>
<name>A0A2A2I7Z9_9GAMM</name>
<dbReference type="CDD" id="cd08556">
    <property type="entry name" value="GDPD"/>
    <property type="match status" value="1"/>
</dbReference>
<feature type="domain" description="GP-PDE" evidence="1">
    <location>
        <begin position="1"/>
        <end position="237"/>
    </location>
</feature>
<proteinExistence type="predicted"/>
<dbReference type="GO" id="GO:0008081">
    <property type="term" value="F:phosphoric diester hydrolase activity"/>
    <property type="evidence" value="ECO:0007669"/>
    <property type="project" value="InterPro"/>
</dbReference>
<evidence type="ECO:0000313" key="5">
    <source>
        <dbReference type="Proteomes" id="UP000245887"/>
    </source>
</evidence>
<dbReference type="EMBL" id="NMPM01000004">
    <property type="protein sequence ID" value="PAV27446.1"/>
    <property type="molecule type" value="Genomic_DNA"/>
</dbReference>
<dbReference type="Proteomes" id="UP000218332">
    <property type="component" value="Unassembled WGS sequence"/>
</dbReference>
<dbReference type="EMBL" id="QEKQ01000007">
    <property type="protein sequence ID" value="PVY75442.1"/>
    <property type="molecule type" value="Genomic_DNA"/>
</dbReference>
<dbReference type="AlphaFoldDB" id="A0A2A2I7Z9"/>
<protein>
    <submittedName>
        <fullName evidence="2">Glycerophosphodiester phosphodiesterase</fullName>
    </submittedName>
    <submittedName>
        <fullName evidence="3">Glycerophosphoryl diester phosphodiesterase</fullName>
    </submittedName>
</protein>
<dbReference type="PANTHER" id="PTHR46211">
    <property type="entry name" value="GLYCEROPHOSPHORYL DIESTER PHOSPHODIESTERASE"/>
    <property type="match status" value="1"/>
</dbReference>
<dbReference type="OrthoDB" id="9795622at2"/>
<reference evidence="3 5" key="2">
    <citation type="submission" date="2018-04" db="EMBL/GenBank/DDBJ databases">
        <title>Genomic Encyclopedia of Type Strains, Phase IV (KMG-IV): sequencing the most valuable type-strain genomes for metagenomic binning, comparative biology and taxonomic classification.</title>
        <authorList>
            <person name="Goeker M."/>
        </authorList>
    </citation>
    <scope>NUCLEOTIDE SEQUENCE [LARGE SCALE GENOMIC DNA]</scope>
    <source>
        <strain evidence="3 5">DSM 28688</strain>
    </source>
</reference>
<dbReference type="Proteomes" id="UP000245887">
    <property type="component" value="Unassembled WGS sequence"/>
</dbReference>
<evidence type="ECO:0000259" key="1">
    <source>
        <dbReference type="PROSITE" id="PS51704"/>
    </source>
</evidence>
<organism evidence="2 4">
    <name type="scientific">Tamilnaduibacter salinus</name>
    <dbReference type="NCBI Taxonomy" id="1484056"/>
    <lineage>
        <taxon>Bacteria</taxon>
        <taxon>Pseudomonadati</taxon>
        <taxon>Pseudomonadota</taxon>
        <taxon>Gammaproteobacteria</taxon>
        <taxon>Pseudomonadales</taxon>
        <taxon>Marinobacteraceae</taxon>
        <taxon>Tamilnaduibacter</taxon>
    </lineage>
</organism>
<gene>
    <name evidence="3" type="ORF">C8D92_107165</name>
    <name evidence="2" type="ORF">CF392_00600</name>
</gene>
<dbReference type="SUPFAM" id="SSF51695">
    <property type="entry name" value="PLC-like phosphodiesterases"/>
    <property type="match status" value="1"/>
</dbReference>
<accession>A0A2A2I7Z9</accession>
<dbReference type="InterPro" id="IPR030395">
    <property type="entry name" value="GP_PDE_dom"/>
</dbReference>
<evidence type="ECO:0000313" key="2">
    <source>
        <dbReference type="EMBL" id="PAV27446.1"/>
    </source>
</evidence>
<dbReference type="PANTHER" id="PTHR46211:SF1">
    <property type="entry name" value="GLYCEROPHOSPHODIESTER PHOSPHODIESTERASE, CYTOPLASMIC"/>
    <property type="match status" value="1"/>
</dbReference>
<evidence type="ECO:0000313" key="4">
    <source>
        <dbReference type="Proteomes" id="UP000218332"/>
    </source>
</evidence>
<dbReference type="PROSITE" id="PS50007">
    <property type="entry name" value="PIPLC_X_DOMAIN"/>
    <property type="match status" value="1"/>
</dbReference>
<dbReference type="PROSITE" id="PS51704">
    <property type="entry name" value="GP_PDE"/>
    <property type="match status" value="1"/>
</dbReference>
<comment type="caution">
    <text evidence="2">The sequence shown here is derived from an EMBL/GenBank/DDBJ whole genome shotgun (WGS) entry which is preliminary data.</text>
</comment>